<keyword evidence="8" id="KW-0645">Protease</keyword>
<keyword evidence="7" id="KW-0254">Endocytosis</keyword>
<keyword evidence="6" id="KW-0963">Cytoplasm</keyword>
<dbReference type="Gene3D" id="3.90.70.10">
    <property type="entry name" value="Cysteine proteinases"/>
    <property type="match status" value="1"/>
</dbReference>
<feature type="compositionally biased region" description="Polar residues" evidence="17">
    <location>
        <begin position="129"/>
        <end position="139"/>
    </location>
</feature>
<evidence type="ECO:0000256" key="8">
    <source>
        <dbReference type="ARBA" id="ARBA00022670"/>
    </source>
</evidence>
<evidence type="ECO:0000256" key="4">
    <source>
        <dbReference type="ARBA" id="ARBA00008269"/>
    </source>
</evidence>
<dbReference type="EMBL" id="AFYH01264251">
    <property type="status" value="NOT_ANNOTATED_CDS"/>
    <property type="molecule type" value="Genomic_DNA"/>
</dbReference>
<dbReference type="STRING" id="7897.ENSLACP00000002751"/>
<dbReference type="Proteomes" id="UP000008672">
    <property type="component" value="Unassembled WGS sequence"/>
</dbReference>
<dbReference type="HOGENOM" id="CLU_004896_0_0_1"/>
<dbReference type="InterPro" id="IPR035927">
    <property type="entry name" value="DUSP-like_sf"/>
</dbReference>
<dbReference type="PROSITE" id="PS50235">
    <property type="entry name" value="USP_3"/>
    <property type="match status" value="1"/>
</dbReference>
<evidence type="ECO:0000256" key="15">
    <source>
        <dbReference type="ARBA" id="ARBA00022833"/>
    </source>
</evidence>
<evidence type="ECO:0000256" key="10">
    <source>
        <dbReference type="ARBA" id="ARBA00022737"/>
    </source>
</evidence>
<dbReference type="Pfam" id="PF00443">
    <property type="entry name" value="UCH"/>
    <property type="match status" value="1"/>
</dbReference>
<keyword evidence="12" id="KW-0833">Ubl conjugation pathway</keyword>
<accession>H2ZZD0</accession>
<dbReference type="SUPFAM" id="SSF143791">
    <property type="entry name" value="DUSP-like"/>
    <property type="match status" value="2"/>
</dbReference>
<dbReference type="GO" id="GO:0008270">
    <property type="term" value="F:zinc ion binding"/>
    <property type="evidence" value="ECO:0007669"/>
    <property type="project" value="UniProtKB-KW"/>
</dbReference>
<keyword evidence="16" id="KW-0206">Cytoskeleton</keyword>
<dbReference type="Ensembl" id="ENSLACT00000002773.1">
    <property type="protein sequence ID" value="ENSLACP00000002751.1"/>
    <property type="gene ID" value="ENSLACG00000002460.1"/>
</dbReference>
<proteinExistence type="inferred from homology"/>
<dbReference type="PANTHER" id="PTHR21646:SF86">
    <property type="entry name" value="UBIQUITIN CARBOXYL-TERMINAL HYDROLASE"/>
    <property type="match status" value="1"/>
</dbReference>
<reference evidence="20" key="2">
    <citation type="submission" date="2025-08" db="UniProtKB">
        <authorList>
            <consortium name="Ensembl"/>
        </authorList>
    </citation>
    <scope>IDENTIFICATION</scope>
</reference>
<keyword evidence="11" id="KW-0863">Zinc-finger</keyword>
<evidence type="ECO:0000313" key="20">
    <source>
        <dbReference type="Ensembl" id="ENSLACP00000002751.1"/>
    </source>
</evidence>
<dbReference type="GO" id="GO:0006508">
    <property type="term" value="P:proteolysis"/>
    <property type="evidence" value="ECO:0007669"/>
    <property type="project" value="UniProtKB-KW"/>
</dbReference>
<sequence>LVQAGEKPSISELYQKLLFNIWHKRKLSYIVPITMVKGIQTIIPMFQGYYQHDVQEFLHFLISELHEELKEAILEIEEPLSIMMDESNSHQKDLDCKISESCSNSNKDESDKVPFKGGHTDDDPLLLNEGNNQSLPTDGQQEKNLFNKCHNACAMEDLDKDNANFSNSNSAELHKQAAPNEDFDSNLTSSPLKVSTVSYAMTSTIKKSSLLFSPKKKIEKTYRSIISDTFDGTILSSVQCLACDHYHKDISLPIPKRKNLAKLRQSVQMSQGKKGLFGAAKHKAAYIKEHIKNWFGISGVTLQDCLASYLRTEKIKGENMYSYGECNKLRKGVRFSKIKMLPEIVSFHMMRFRHDLEKSTKINTRVSFPLEGLELQLFLTKHSPCQVTVTTYDLISLICHRENVNSGHYIAYCQKDNNMWYWYNDHKVLEVSEATVQKEQAYILFYRKCSEAAHQVSNLLNLAEPNAQEVYISKQWLSKFQTFAEPGPISNTYFLCVHGGIPPKVNKMEDLVVSVPQDTWEHLQKRYSGGPEVNHLHVYEVCYIEPGDLQNQRKSELETFVRLNNKFPEKELPEVLHCINMQWMRQWEGFVKAKDNDPPGPINNHNLTEKKGGRLSLIKGPDLAHISKYTWKYFHSICGGGPQVTFCP</sequence>
<dbReference type="InterPro" id="IPR038765">
    <property type="entry name" value="Papain-like_cys_pep_sf"/>
</dbReference>
<feature type="domain" description="DUSP" evidence="19">
    <location>
        <begin position="548"/>
        <end position="648"/>
    </location>
</feature>
<dbReference type="GO" id="GO:0005813">
    <property type="term" value="C:centrosome"/>
    <property type="evidence" value="ECO:0007669"/>
    <property type="project" value="UniProtKB-SubCell"/>
</dbReference>
<keyword evidence="9" id="KW-0479">Metal-binding</keyword>
<dbReference type="GO" id="GO:0004843">
    <property type="term" value="F:cysteine-type deubiquitinase activity"/>
    <property type="evidence" value="ECO:0007669"/>
    <property type="project" value="UniProtKB-EC"/>
</dbReference>
<evidence type="ECO:0000256" key="2">
    <source>
        <dbReference type="ARBA" id="ARBA00004300"/>
    </source>
</evidence>
<keyword evidence="10" id="KW-0677">Repeat</keyword>
<dbReference type="EC" id="3.4.19.12" evidence="5"/>
<dbReference type="AlphaFoldDB" id="H2ZZD0"/>
<evidence type="ECO:0000256" key="1">
    <source>
        <dbReference type="ARBA" id="ARBA00000707"/>
    </source>
</evidence>
<dbReference type="GO" id="GO:0016579">
    <property type="term" value="P:protein deubiquitination"/>
    <property type="evidence" value="ECO:0007669"/>
    <property type="project" value="InterPro"/>
</dbReference>
<dbReference type="InterPro" id="IPR006615">
    <property type="entry name" value="Pept_C19_DUSP"/>
</dbReference>
<dbReference type="InterPro" id="IPR050185">
    <property type="entry name" value="Ub_carboxyl-term_hydrolase"/>
</dbReference>
<dbReference type="Gene3D" id="3.30.2230.10">
    <property type="entry name" value="DUSP-like"/>
    <property type="match status" value="2"/>
</dbReference>
<evidence type="ECO:0000256" key="17">
    <source>
        <dbReference type="SAM" id="MobiDB-lite"/>
    </source>
</evidence>
<organism evidence="20 21">
    <name type="scientific">Latimeria chalumnae</name>
    <name type="common">Coelacanth</name>
    <dbReference type="NCBI Taxonomy" id="7897"/>
    <lineage>
        <taxon>Eukaryota</taxon>
        <taxon>Metazoa</taxon>
        <taxon>Chordata</taxon>
        <taxon>Craniata</taxon>
        <taxon>Vertebrata</taxon>
        <taxon>Euteleostomi</taxon>
        <taxon>Coelacanthiformes</taxon>
        <taxon>Coelacanthidae</taxon>
        <taxon>Latimeria</taxon>
    </lineage>
</organism>
<evidence type="ECO:0000256" key="16">
    <source>
        <dbReference type="ARBA" id="ARBA00023212"/>
    </source>
</evidence>
<dbReference type="GeneTree" id="ENSGT00940000157311"/>
<evidence type="ECO:0000256" key="9">
    <source>
        <dbReference type="ARBA" id="ARBA00022723"/>
    </source>
</evidence>
<dbReference type="PROSITE" id="PS51283">
    <property type="entry name" value="DUSP"/>
    <property type="match status" value="2"/>
</dbReference>
<keyword evidence="13" id="KW-0378">Hydrolase</keyword>
<feature type="domain" description="USP" evidence="18">
    <location>
        <begin position="1"/>
        <end position="449"/>
    </location>
</feature>
<evidence type="ECO:0000313" key="21">
    <source>
        <dbReference type="Proteomes" id="UP000008672"/>
    </source>
</evidence>
<dbReference type="Pfam" id="PF06337">
    <property type="entry name" value="DUSP"/>
    <property type="match status" value="2"/>
</dbReference>
<evidence type="ECO:0000256" key="13">
    <source>
        <dbReference type="ARBA" id="ARBA00022801"/>
    </source>
</evidence>
<evidence type="ECO:0000256" key="11">
    <source>
        <dbReference type="ARBA" id="ARBA00022771"/>
    </source>
</evidence>
<dbReference type="InterPro" id="IPR028889">
    <property type="entry name" value="USP"/>
</dbReference>
<evidence type="ECO:0000256" key="12">
    <source>
        <dbReference type="ARBA" id="ARBA00022786"/>
    </source>
</evidence>
<protein>
    <recommendedName>
        <fullName evidence="5">ubiquitinyl hydrolase 1</fullName>
        <ecNumber evidence="5">3.4.19.12</ecNumber>
    </recommendedName>
</protein>
<feature type="region of interest" description="Disordered" evidence="17">
    <location>
        <begin position="100"/>
        <end position="139"/>
    </location>
</feature>
<evidence type="ECO:0000259" key="18">
    <source>
        <dbReference type="PROSITE" id="PS50235"/>
    </source>
</evidence>
<evidence type="ECO:0000259" key="19">
    <source>
        <dbReference type="PROSITE" id="PS51283"/>
    </source>
</evidence>
<evidence type="ECO:0000256" key="3">
    <source>
        <dbReference type="ARBA" id="ARBA00004556"/>
    </source>
</evidence>
<name>H2ZZD0_LATCH</name>
<feature type="domain" description="DUSP" evidence="19">
    <location>
        <begin position="447"/>
        <end position="539"/>
    </location>
</feature>
<evidence type="ECO:0000256" key="6">
    <source>
        <dbReference type="ARBA" id="ARBA00022490"/>
    </source>
</evidence>
<dbReference type="OMA" id="IADSEVY"/>
<keyword evidence="14" id="KW-0788">Thiol protease</keyword>
<feature type="region of interest" description="Disordered" evidence="17">
    <location>
        <begin position="164"/>
        <end position="184"/>
    </location>
</feature>
<dbReference type="GO" id="GO:0006897">
    <property type="term" value="P:endocytosis"/>
    <property type="evidence" value="ECO:0007669"/>
    <property type="project" value="UniProtKB-KW"/>
</dbReference>
<evidence type="ECO:0000256" key="7">
    <source>
        <dbReference type="ARBA" id="ARBA00022583"/>
    </source>
</evidence>
<dbReference type="eggNOG" id="KOG1870">
    <property type="taxonomic scope" value="Eukaryota"/>
</dbReference>
<dbReference type="SUPFAM" id="SSF54001">
    <property type="entry name" value="Cysteine proteinases"/>
    <property type="match status" value="1"/>
</dbReference>
<dbReference type="GO" id="GO:0048471">
    <property type="term" value="C:perinuclear region of cytoplasm"/>
    <property type="evidence" value="ECO:0007669"/>
    <property type="project" value="UniProtKB-SubCell"/>
</dbReference>
<comment type="catalytic activity">
    <reaction evidence="1">
        <text>Thiol-dependent hydrolysis of ester, thioester, amide, peptide and isopeptide bonds formed by the C-terminal Gly of ubiquitin (a 76-residue protein attached to proteins as an intracellular targeting signal).</text>
        <dbReference type="EC" id="3.4.19.12"/>
    </reaction>
</comment>
<comment type="similarity">
    <text evidence="4">Belongs to the peptidase C19 family. USP20/USP33 subfamily.</text>
</comment>
<dbReference type="SMART" id="SM00695">
    <property type="entry name" value="DUSP"/>
    <property type="match status" value="2"/>
</dbReference>
<keyword evidence="21" id="KW-1185">Reference proteome</keyword>
<reference evidence="20" key="3">
    <citation type="submission" date="2025-09" db="UniProtKB">
        <authorList>
            <consortium name="Ensembl"/>
        </authorList>
    </citation>
    <scope>IDENTIFICATION</scope>
</reference>
<comment type="subcellular location">
    <subcellularLocation>
        <location evidence="2">Cytoplasm</location>
        <location evidence="2">Cytoskeleton</location>
        <location evidence="2">Microtubule organizing center</location>
        <location evidence="2">Centrosome</location>
    </subcellularLocation>
    <subcellularLocation>
        <location evidence="3">Cytoplasm</location>
        <location evidence="3">Perinuclear region</location>
    </subcellularLocation>
</comment>
<dbReference type="PANTHER" id="PTHR21646">
    <property type="entry name" value="UBIQUITIN CARBOXYL-TERMINAL HYDROLASE"/>
    <property type="match status" value="1"/>
</dbReference>
<reference evidence="21" key="1">
    <citation type="submission" date="2011-08" db="EMBL/GenBank/DDBJ databases">
        <title>The draft genome of Latimeria chalumnae.</title>
        <authorList>
            <person name="Di Palma F."/>
            <person name="Alfoldi J."/>
            <person name="Johnson J."/>
            <person name="Berlin A."/>
            <person name="Gnerre S."/>
            <person name="Jaffe D."/>
            <person name="MacCallum I."/>
            <person name="Young S."/>
            <person name="Walker B.J."/>
            <person name="Lander E."/>
            <person name="Lindblad-Toh K."/>
        </authorList>
    </citation>
    <scope>NUCLEOTIDE SEQUENCE [LARGE SCALE GENOMIC DNA]</scope>
    <source>
        <strain evidence="21">Wild caught</strain>
    </source>
</reference>
<evidence type="ECO:0000256" key="5">
    <source>
        <dbReference type="ARBA" id="ARBA00012759"/>
    </source>
</evidence>
<dbReference type="InterPro" id="IPR001394">
    <property type="entry name" value="Peptidase_C19_UCH"/>
</dbReference>
<dbReference type="FunFam" id="3.30.2230.10:FF:000001">
    <property type="entry name" value="Ubiquitinyl hydrolase 1"/>
    <property type="match status" value="1"/>
</dbReference>
<dbReference type="InParanoid" id="H2ZZD0"/>
<keyword evidence="15" id="KW-0862">Zinc</keyword>
<evidence type="ECO:0000256" key="14">
    <source>
        <dbReference type="ARBA" id="ARBA00022807"/>
    </source>
</evidence>
<feature type="compositionally biased region" description="Basic and acidic residues" evidence="17">
    <location>
        <begin position="106"/>
        <end position="122"/>
    </location>
</feature>